<accession>A0ACB8XGL8</accession>
<protein>
    <submittedName>
        <fullName evidence="1">Uncharacterized protein</fullName>
    </submittedName>
</protein>
<dbReference type="Proteomes" id="UP001055879">
    <property type="component" value="Linkage Group LG17"/>
</dbReference>
<name>A0ACB8XGL8_ARCLA</name>
<reference evidence="2" key="1">
    <citation type="journal article" date="2022" name="Mol. Ecol. Resour.">
        <title>The genomes of chicory, endive, great burdock and yacon provide insights into Asteraceae palaeo-polyploidization history and plant inulin production.</title>
        <authorList>
            <person name="Fan W."/>
            <person name="Wang S."/>
            <person name="Wang H."/>
            <person name="Wang A."/>
            <person name="Jiang F."/>
            <person name="Liu H."/>
            <person name="Zhao H."/>
            <person name="Xu D."/>
            <person name="Zhang Y."/>
        </authorList>
    </citation>
    <scope>NUCLEOTIDE SEQUENCE [LARGE SCALE GENOMIC DNA]</scope>
    <source>
        <strain evidence="2">cv. Niubang</strain>
    </source>
</reference>
<dbReference type="EMBL" id="CM042063">
    <property type="protein sequence ID" value="KAI3666821.1"/>
    <property type="molecule type" value="Genomic_DNA"/>
</dbReference>
<evidence type="ECO:0000313" key="2">
    <source>
        <dbReference type="Proteomes" id="UP001055879"/>
    </source>
</evidence>
<comment type="caution">
    <text evidence="1">The sequence shown here is derived from an EMBL/GenBank/DDBJ whole genome shotgun (WGS) entry which is preliminary data.</text>
</comment>
<evidence type="ECO:0000313" key="1">
    <source>
        <dbReference type="EMBL" id="KAI3666821.1"/>
    </source>
</evidence>
<reference evidence="1 2" key="2">
    <citation type="journal article" date="2022" name="Mol. Ecol. Resour.">
        <title>The genomes of chicory, endive, great burdock and yacon provide insights into Asteraceae paleo-polyploidization history and plant inulin production.</title>
        <authorList>
            <person name="Fan W."/>
            <person name="Wang S."/>
            <person name="Wang H."/>
            <person name="Wang A."/>
            <person name="Jiang F."/>
            <person name="Liu H."/>
            <person name="Zhao H."/>
            <person name="Xu D."/>
            <person name="Zhang Y."/>
        </authorList>
    </citation>
    <scope>NUCLEOTIDE SEQUENCE [LARGE SCALE GENOMIC DNA]</scope>
    <source>
        <strain evidence="2">cv. Niubang</strain>
    </source>
</reference>
<proteinExistence type="predicted"/>
<organism evidence="1 2">
    <name type="scientific">Arctium lappa</name>
    <name type="common">Greater burdock</name>
    <name type="synonym">Lappa major</name>
    <dbReference type="NCBI Taxonomy" id="4217"/>
    <lineage>
        <taxon>Eukaryota</taxon>
        <taxon>Viridiplantae</taxon>
        <taxon>Streptophyta</taxon>
        <taxon>Embryophyta</taxon>
        <taxon>Tracheophyta</taxon>
        <taxon>Spermatophyta</taxon>
        <taxon>Magnoliopsida</taxon>
        <taxon>eudicotyledons</taxon>
        <taxon>Gunneridae</taxon>
        <taxon>Pentapetalae</taxon>
        <taxon>asterids</taxon>
        <taxon>campanulids</taxon>
        <taxon>Asterales</taxon>
        <taxon>Asteraceae</taxon>
        <taxon>Carduoideae</taxon>
        <taxon>Cardueae</taxon>
        <taxon>Arctiinae</taxon>
        <taxon>Arctium</taxon>
    </lineage>
</organism>
<keyword evidence="2" id="KW-1185">Reference proteome</keyword>
<sequence>MLCMVAFVMYISIIVGCTRCLLLSSSMNVSLLLCSFLVCNYLCHLLLFATNEAFDLLTINLKFKSLKKNVPSKVLSVVNCRNRKSN</sequence>
<gene>
    <name evidence="1" type="ORF">L6452_41859</name>
</gene>